<name>A0A0F9NT54_9ZZZZ</name>
<comment type="caution">
    <text evidence="2">The sequence shown here is derived from an EMBL/GenBank/DDBJ whole genome shotgun (WGS) entry which is preliminary data.</text>
</comment>
<evidence type="ECO:0000256" key="1">
    <source>
        <dbReference type="SAM" id="Phobius"/>
    </source>
</evidence>
<keyword evidence="1" id="KW-0812">Transmembrane</keyword>
<evidence type="ECO:0008006" key="3">
    <source>
        <dbReference type="Google" id="ProtNLM"/>
    </source>
</evidence>
<gene>
    <name evidence="2" type="ORF">LCGC14_0912120</name>
</gene>
<keyword evidence="1" id="KW-1133">Transmembrane helix</keyword>
<evidence type="ECO:0000313" key="2">
    <source>
        <dbReference type="EMBL" id="KKN22710.1"/>
    </source>
</evidence>
<sequence>MVIKKIIISILGATNLMFSIFIPVGLALLLTPFVEGFTEFALIVIAILSTMYRAVDVGLEK</sequence>
<reference evidence="2" key="1">
    <citation type="journal article" date="2015" name="Nature">
        <title>Complex archaea that bridge the gap between prokaryotes and eukaryotes.</title>
        <authorList>
            <person name="Spang A."/>
            <person name="Saw J.H."/>
            <person name="Jorgensen S.L."/>
            <person name="Zaremba-Niedzwiedzka K."/>
            <person name="Martijn J."/>
            <person name="Lind A.E."/>
            <person name="van Eijk R."/>
            <person name="Schleper C."/>
            <person name="Guy L."/>
            <person name="Ettema T.J."/>
        </authorList>
    </citation>
    <scope>NUCLEOTIDE SEQUENCE</scope>
</reference>
<accession>A0A0F9NT54</accession>
<feature type="transmembrane region" description="Helical" evidence="1">
    <location>
        <begin position="36"/>
        <end position="55"/>
    </location>
</feature>
<keyword evidence="1" id="KW-0472">Membrane</keyword>
<dbReference type="AlphaFoldDB" id="A0A0F9NT54"/>
<feature type="transmembrane region" description="Helical" evidence="1">
    <location>
        <begin position="7"/>
        <end position="30"/>
    </location>
</feature>
<protein>
    <recommendedName>
        <fullName evidence="3">ComEC/Rec2-related protein domain-containing protein</fullName>
    </recommendedName>
</protein>
<dbReference type="EMBL" id="LAZR01003035">
    <property type="protein sequence ID" value="KKN22710.1"/>
    <property type="molecule type" value="Genomic_DNA"/>
</dbReference>
<proteinExistence type="predicted"/>
<organism evidence="2">
    <name type="scientific">marine sediment metagenome</name>
    <dbReference type="NCBI Taxonomy" id="412755"/>
    <lineage>
        <taxon>unclassified sequences</taxon>
        <taxon>metagenomes</taxon>
        <taxon>ecological metagenomes</taxon>
    </lineage>
</organism>